<dbReference type="HOGENOM" id="CLU_000604_57_8_1"/>
<dbReference type="CDD" id="cd03213">
    <property type="entry name" value="ABCG_EPDR"/>
    <property type="match status" value="1"/>
</dbReference>
<evidence type="ECO:0000313" key="10">
    <source>
        <dbReference type="EMBL" id="EKC19658.1"/>
    </source>
</evidence>
<dbReference type="Pfam" id="PF01061">
    <property type="entry name" value="ABC2_membrane"/>
    <property type="match status" value="1"/>
</dbReference>
<evidence type="ECO:0000256" key="5">
    <source>
        <dbReference type="ARBA" id="ARBA00022741"/>
    </source>
</evidence>
<dbReference type="PROSITE" id="PS50893">
    <property type="entry name" value="ABC_TRANSPORTER_2"/>
    <property type="match status" value="1"/>
</dbReference>
<name>K1PDP9_MAGGI</name>
<dbReference type="InterPro" id="IPR050352">
    <property type="entry name" value="ABCG_transporters"/>
</dbReference>
<protein>
    <submittedName>
        <fullName evidence="10">ATP-binding cassette sub-family G member 2</fullName>
    </submittedName>
</protein>
<sequence>MYENARINAKKKARISVGANYAGKWVTRITEMTVFTKMTPGITGMTLISTEMTLKDKSNDIDLPDMSSKQNGVHAMEISRSGAMEMRGSVISGQNVVYSVDVRKGACCCGQVTQKEILKGVDCIFKPGMNAILGPTGSGKSSLLDVLAGRKDPSGLKGEILFDGVPPPDNFKCMVGYVVQDDVVMGTLTVRENFEFSASLRLPSKLSRRERNERVDTVIQELGLGHCADTKVGNEFIRGVSGGERKRTNIGMELIISPPVLFLDEPTTGLDANTANSVMMLLKRLAIKGRTIIFSIHQPRYSIYRLFDGLMMLSMGEVVYHGPTKEALPFFKSIGYTIQENNNPPDFFLDVISGDFHVDVETLDPEKTSTDEDNIHDSLVQSYQNSNVCQQIQMEVKAIFDEYKRKVSLNEVVRLPPIQYNTSFFTQLVICSGRTIKNILRNPQTSVMQLFVILIFAAIVGAIYWQIDDDCESGIQNRVGAFFFIVMNQVFGNLSAVELFIKERAIFMHENVSGFYRVSAYFFSKIFCDVIPMRLFPVVIFSVVTYYMIGFEEGADKLFIYMLGLFSVAMAASGLAFFFSALVKIFAIANLCIALCYVFMMVFSGLLINIASIAEWLRWIKWISIFRYGLNALSINELKDKQFYNGTDVNGTQQLCRESGNAYLEAQGIEYTTDFDLWQNIMALLVFATFFLVLTFIRLLTMNKLR</sequence>
<dbReference type="PANTHER" id="PTHR48041:SF116">
    <property type="entry name" value="PROTEIN BROWN"/>
    <property type="match status" value="1"/>
</dbReference>
<evidence type="ECO:0000256" key="3">
    <source>
        <dbReference type="ARBA" id="ARBA00022448"/>
    </source>
</evidence>
<gene>
    <name evidence="10" type="ORF">CGI_10008042</name>
</gene>
<keyword evidence="7" id="KW-1133">Transmembrane helix</keyword>
<dbReference type="InterPro" id="IPR013525">
    <property type="entry name" value="ABC2_TM"/>
</dbReference>
<feature type="domain" description="ABC transporter" evidence="9">
    <location>
        <begin position="97"/>
        <end position="340"/>
    </location>
</feature>
<evidence type="ECO:0000256" key="8">
    <source>
        <dbReference type="ARBA" id="ARBA00023136"/>
    </source>
</evidence>
<evidence type="ECO:0000256" key="6">
    <source>
        <dbReference type="ARBA" id="ARBA00022840"/>
    </source>
</evidence>
<keyword evidence="5" id="KW-0547">Nucleotide-binding</keyword>
<keyword evidence="6 10" id="KW-0067">ATP-binding</keyword>
<keyword evidence="8" id="KW-0472">Membrane</keyword>
<dbReference type="GO" id="GO:0005524">
    <property type="term" value="F:ATP binding"/>
    <property type="evidence" value="ECO:0007669"/>
    <property type="project" value="UniProtKB-KW"/>
</dbReference>
<evidence type="ECO:0000256" key="2">
    <source>
        <dbReference type="ARBA" id="ARBA00005814"/>
    </source>
</evidence>
<dbReference type="SMR" id="K1PDP9"/>
<dbReference type="Pfam" id="PF19055">
    <property type="entry name" value="ABC2_membrane_7"/>
    <property type="match status" value="1"/>
</dbReference>
<dbReference type="SMART" id="SM00382">
    <property type="entry name" value="AAA"/>
    <property type="match status" value="1"/>
</dbReference>
<comment type="similarity">
    <text evidence="2">Belongs to the ABC transporter superfamily. ABCG family. Eye pigment precursor importer (TC 3.A.1.204) subfamily.</text>
</comment>
<evidence type="ECO:0000256" key="7">
    <source>
        <dbReference type="ARBA" id="ARBA00022989"/>
    </source>
</evidence>
<dbReference type="InterPro" id="IPR043926">
    <property type="entry name" value="ABCG_dom"/>
</dbReference>
<dbReference type="GO" id="GO:0015562">
    <property type="term" value="F:efflux transmembrane transporter activity"/>
    <property type="evidence" value="ECO:0007669"/>
    <property type="project" value="UniProtKB-ARBA"/>
</dbReference>
<proteinExistence type="inferred from homology"/>
<dbReference type="InterPro" id="IPR027417">
    <property type="entry name" value="P-loop_NTPase"/>
</dbReference>
<dbReference type="EMBL" id="JH816927">
    <property type="protein sequence ID" value="EKC19658.1"/>
    <property type="molecule type" value="Genomic_DNA"/>
</dbReference>
<dbReference type="GO" id="GO:0008514">
    <property type="term" value="F:organic anion transmembrane transporter activity"/>
    <property type="evidence" value="ECO:0007669"/>
    <property type="project" value="UniProtKB-ARBA"/>
</dbReference>
<reference evidence="10" key="1">
    <citation type="journal article" date="2012" name="Nature">
        <title>The oyster genome reveals stress adaptation and complexity of shell formation.</title>
        <authorList>
            <person name="Zhang G."/>
            <person name="Fang X."/>
            <person name="Guo X."/>
            <person name="Li L."/>
            <person name="Luo R."/>
            <person name="Xu F."/>
            <person name="Yang P."/>
            <person name="Zhang L."/>
            <person name="Wang X."/>
            <person name="Qi H."/>
            <person name="Xiong Z."/>
            <person name="Que H."/>
            <person name="Xie Y."/>
            <person name="Holland P.W."/>
            <person name="Paps J."/>
            <person name="Zhu Y."/>
            <person name="Wu F."/>
            <person name="Chen Y."/>
            <person name="Wang J."/>
            <person name="Peng C."/>
            <person name="Meng J."/>
            <person name="Yang L."/>
            <person name="Liu J."/>
            <person name="Wen B."/>
            <person name="Zhang N."/>
            <person name="Huang Z."/>
            <person name="Zhu Q."/>
            <person name="Feng Y."/>
            <person name="Mount A."/>
            <person name="Hedgecock D."/>
            <person name="Xu Z."/>
            <person name="Liu Y."/>
            <person name="Domazet-Loso T."/>
            <person name="Du Y."/>
            <person name="Sun X."/>
            <person name="Zhang S."/>
            <person name="Liu B."/>
            <person name="Cheng P."/>
            <person name="Jiang X."/>
            <person name="Li J."/>
            <person name="Fan D."/>
            <person name="Wang W."/>
            <person name="Fu W."/>
            <person name="Wang T."/>
            <person name="Wang B."/>
            <person name="Zhang J."/>
            <person name="Peng Z."/>
            <person name="Li Y."/>
            <person name="Li N."/>
            <person name="Wang J."/>
            <person name="Chen M."/>
            <person name="He Y."/>
            <person name="Tan F."/>
            <person name="Song X."/>
            <person name="Zheng Q."/>
            <person name="Huang R."/>
            <person name="Yang H."/>
            <person name="Du X."/>
            <person name="Chen L."/>
            <person name="Yang M."/>
            <person name="Gaffney P.M."/>
            <person name="Wang S."/>
            <person name="Luo L."/>
            <person name="She Z."/>
            <person name="Ming Y."/>
            <person name="Huang W."/>
            <person name="Zhang S."/>
            <person name="Huang B."/>
            <person name="Zhang Y."/>
            <person name="Qu T."/>
            <person name="Ni P."/>
            <person name="Miao G."/>
            <person name="Wang J."/>
            <person name="Wang Q."/>
            <person name="Steinberg C.E."/>
            <person name="Wang H."/>
            <person name="Li N."/>
            <person name="Qian L."/>
            <person name="Zhang G."/>
            <person name="Li Y."/>
            <person name="Yang H."/>
            <person name="Liu X."/>
            <person name="Wang J."/>
            <person name="Yin Y."/>
            <person name="Wang J."/>
        </authorList>
    </citation>
    <scope>NUCLEOTIDE SEQUENCE [LARGE SCALE GENOMIC DNA]</scope>
    <source>
        <strain evidence="10">05x7-T-G4-1.051#20</strain>
    </source>
</reference>
<dbReference type="AlphaFoldDB" id="K1PDP9"/>
<evidence type="ECO:0000259" key="9">
    <source>
        <dbReference type="PROSITE" id="PS50893"/>
    </source>
</evidence>
<evidence type="ECO:0000256" key="4">
    <source>
        <dbReference type="ARBA" id="ARBA00022692"/>
    </source>
</evidence>
<dbReference type="GO" id="GO:0016324">
    <property type="term" value="C:apical plasma membrane"/>
    <property type="evidence" value="ECO:0007669"/>
    <property type="project" value="UniProtKB-ARBA"/>
</dbReference>
<dbReference type="PANTHER" id="PTHR48041">
    <property type="entry name" value="ABC TRANSPORTER G FAMILY MEMBER 28"/>
    <property type="match status" value="1"/>
</dbReference>
<dbReference type="Pfam" id="PF00005">
    <property type="entry name" value="ABC_tran"/>
    <property type="match status" value="1"/>
</dbReference>
<dbReference type="SUPFAM" id="SSF52540">
    <property type="entry name" value="P-loop containing nucleoside triphosphate hydrolases"/>
    <property type="match status" value="1"/>
</dbReference>
<organism evidence="10">
    <name type="scientific">Magallana gigas</name>
    <name type="common">Pacific oyster</name>
    <name type="synonym">Crassostrea gigas</name>
    <dbReference type="NCBI Taxonomy" id="29159"/>
    <lineage>
        <taxon>Eukaryota</taxon>
        <taxon>Metazoa</taxon>
        <taxon>Spiralia</taxon>
        <taxon>Lophotrochozoa</taxon>
        <taxon>Mollusca</taxon>
        <taxon>Bivalvia</taxon>
        <taxon>Autobranchia</taxon>
        <taxon>Pteriomorphia</taxon>
        <taxon>Ostreida</taxon>
        <taxon>Ostreoidea</taxon>
        <taxon>Ostreidae</taxon>
        <taxon>Magallana</taxon>
    </lineage>
</organism>
<dbReference type="InterPro" id="IPR003439">
    <property type="entry name" value="ABC_transporter-like_ATP-bd"/>
</dbReference>
<dbReference type="GO" id="GO:0016887">
    <property type="term" value="F:ATP hydrolysis activity"/>
    <property type="evidence" value="ECO:0007669"/>
    <property type="project" value="InterPro"/>
</dbReference>
<keyword evidence="4" id="KW-0812">Transmembrane</keyword>
<comment type="subcellular location">
    <subcellularLocation>
        <location evidence="1">Membrane</location>
        <topology evidence="1">Multi-pass membrane protein</topology>
    </subcellularLocation>
</comment>
<keyword evidence="3" id="KW-0813">Transport</keyword>
<dbReference type="InParanoid" id="K1PDP9"/>
<dbReference type="GO" id="GO:0140359">
    <property type="term" value="F:ABC-type transporter activity"/>
    <property type="evidence" value="ECO:0007669"/>
    <property type="project" value="InterPro"/>
</dbReference>
<dbReference type="InterPro" id="IPR003593">
    <property type="entry name" value="AAA+_ATPase"/>
</dbReference>
<accession>K1PDP9</accession>
<evidence type="ECO:0000256" key="1">
    <source>
        <dbReference type="ARBA" id="ARBA00004141"/>
    </source>
</evidence>
<dbReference type="Gene3D" id="3.40.50.300">
    <property type="entry name" value="P-loop containing nucleotide triphosphate hydrolases"/>
    <property type="match status" value="1"/>
</dbReference>
<dbReference type="FunFam" id="3.40.50.300:FF:000622">
    <property type="entry name" value="ATP-binding cassette sub-family G member 2"/>
    <property type="match status" value="1"/>
</dbReference>